<dbReference type="EMBL" id="JAHXZJ010001119">
    <property type="protein sequence ID" value="KAH0555247.1"/>
    <property type="molecule type" value="Genomic_DNA"/>
</dbReference>
<sequence>MIMDKMTTRVNYQEDTSRVVNDQKLESQSDSGVDCESKVPSRDSAPLKDSDNRVFRRRRRRVKMHREKRARRQSIRICDQKDGSSDAKSEVAKKRKRRRRRRSSKKTETSRAPVVVSDVVDFSQRPVYDRYVHSKVNPRRYVPENRFEIRYELANRCVGPRWEVPCGRSDAASVCVRL</sequence>
<evidence type="ECO:0000313" key="3">
    <source>
        <dbReference type="Proteomes" id="UP000826195"/>
    </source>
</evidence>
<dbReference type="Proteomes" id="UP000826195">
    <property type="component" value="Unassembled WGS sequence"/>
</dbReference>
<gene>
    <name evidence="2" type="ORF">KQX54_016397</name>
</gene>
<feature type="region of interest" description="Disordered" evidence="1">
    <location>
        <begin position="1"/>
        <end position="112"/>
    </location>
</feature>
<feature type="compositionally biased region" description="Basic and acidic residues" evidence="1">
    <location>
        <begin position="35"/>
        <end position="54"/>
    </location>
</feature>
<accession>A0AAV7ITV2</accession>
<dbReference type="AlphaFoldDB" id="A0AAV7ITV2"/>
<reference evidence="2 3" key="1">
    <citation type="journal article" date="2021" name="J. Hered.">
        <title>A chromosome-level genome assembly of the parasitoid wasp, Cotesia glomerata (Hymenoptera: Braconidae).</title>
        <authorList>
            <person name="Pinto B.J."/>
            <person name="Weis J.J."/>
            <person name="Gamble T."/>
            <person name="Ode P.J."/>
            <person name="Paul R."/>
            <person name="Zaspel J.M."/>
        </authorList>
    </citation>
    <scope>NUCLEOTIDE SEQUENCE [LARGE SCALE GENOMIC DNA]</scope>
    <source>
        <strain evidence="2">CgM1</strain>
    </source>
</reference>
<feature type="compositionally biased region" description="Basic residues" evidence="1">
    <location>
        <begin position="93"/>
        <end position="104"/>
    </location>
</feature>
<evidence type="ECO:0000313" key="2">
    <source>
        <dbReference type="EMBL" id="KAH0555247.1"/>
    </source>
</evidence>
<organism evidence="2 3">
    <name type="scientific">Cotesia glomerata</name>
    <name type="common">Lepidopteran parasitic wasp</name>
    <name type="synonym">Apanteles glomeratus</name>
    <dbReference type="NCBI Taxonomy" id="32391"/>
    <lineage>
        <taxon>Eukaryota</taxon>
        <taxon>Metazoa</taxon>
        <taxon>Ecdysozoa</taxon>
        <taxon>Arthropoda</taxon>
        <taxon>Hexapoda</taxon>
        <taxon>Insecta</taxon>
        <taxon>Pterygota</taxon>
        <taxon>Neoptera</taxon>
        <taxon>Endopterygota</taxon>
        <taxon>Hymenoptera</taxon>
        <taxon>Apocrita</taxon>
        <taxon>Ichneumonoidea</taxon>
        <taxon>Braconidae</taxon>
        <taxon>Microgastrinae</taxon>
        <taxon>Cotesia</taxon>
    </lineage>
</organism>
<proteinExistence type="predicted"/>
<name>A0AAV7ITV2_COTGL</name>
<feature type="compositionally biased region" description="Basic and acidic residues" evidence="1">
    <location>
        <begin position="15"/>
        <end position="27"/>
    </location>
</feature>
<evidence type="ECO:0000256" key="1">
    <source>
        <dbReference type="SAM" id="MobiDB-lite"/>
    </source>
</evidence>
<feature type="compositionally biased region" description="Basic and acidic residues" evidence="1">
    <location>
        <begin position="78"/>
        <end position="92"/>
    </location>
</feature>
<comment type="caution">
    <text evidence="2">The sequence shown here is derived from an EMBL/GenBank/DDBJ whole genome shotgun (WGS) entry which is preliminary data.</text>
</comment>
<protein>
    <submittedName>
        <fullName evidence="2">Uncharacterized protein</fullName>
    </submittedName>
</protein>
<feature type="compositionally biased region" description="Basic residues" evidence="1">
    <location>
        <begin position="55"/>
        <end position="74"/>
    </location>
</feature>
<keyword evidence="3" id="KW-1185">Reference proteome</keyword>